<sequence length="111" mass="13009">MSKSDEEKAALRKAKNAEKMRQWRANNPHSAEKKAKEAERAKQWRLANPDKYREQQNAWYAKNRERILAQDRARKRRTVADNGSASHGDRKTTQAIRPQRPTERLPESDRG</sequence>
<feature type="compositionally biased region" description="Basic and acidic residues" evidence="1">
    <location>
        <begin position="1"/>
        <end position="21"/>
    </location>
</feature>
<feature type="compositionally biased region" description="Basic and acidic residues" evidence="1">
    <location>
        <begin position="30"/>
        <end position="54"/>
    </location>
</feature>
<dbReference type="AlphaFoldDB" id="A0A849VL29"/>
<proteinExistence type="predicted"/>
<comment type="caution">
    <text evidence="2">The sequence shown here is derived from an EMBL/GenBank/DDBJ whole genome shotgun (WGS) entry which is preliminary data.</text>
</comment>
<evidence type="ECO:0000256" key="1">
    <source>
        <dbReference type="SAM" id="MobiDB-lite"/>
    </source>
</evidence>
<evidence type="ECO:0000313" key="2">
    <source>
        <dbReference type="EMBL" id="NTS29754.1"/>
    </source>
</evidence>
<name>A0A849VL29_9HYPH</name>
<feature type="compositionally biased region" description="Basic and acidic residues" evidence="1">
    <location>
        <begin position="100"/>
        <end position="111"/>
    </location>
</feature>
<organism evidence="2 3">
    <name type="scientific">Phyllobacterium pellucidum</name>
    <dbReference type="NCBI Taxonomy" id="2740464"/>
    <lineage>
        <taxon>Bacteria</taxon>
        <taxon>Pseudomonadati</taxon>
        <taxon>Pseudomonadota</taxon>
        <taxon>Alphaproteobacteria</taxon>
        <taxon>Hyphomicrobiales</taxon>
        <taxon>Phyllobacteriaceae</taxon>
        <taxon>Phyllobacterium</taxon>
    </lineage>
</organism>
<evidence type="ECO:0000313" key="3">
    <source>
        <dbReference type="Proteomes" id="UP000550508"/>
    </source>
</evidence>
<dbReference type="Proteomes" id="UP000550508">
    <property type="component" value="Unassembled WGS sequence"/>
</dbReference>
<protein>
    <submittedName>
        <fullName evidence="2">Uncharacterized protein</fullName>
    </submittedName>
</protein>
<dbReference type="RefSeq" id="WP_174207533.1">
    <property type="nucleotide sequence ID" value="NZ_JABUMX010000001.1"/>
</dbReference>
<gene>
    <name evidence="2" type="ORF">HQ945_00660</name>
</gene>
<dbReference type="EMBL" id="JABUMX010000001">
    <property type="protein sequence ID" value="NTS29754.1"/>
    <property type="molecule type" value="Genomic_DNA"/>
</dbReference>
<keyword evidence="3" id="KW-1185">Reference proteome</keyword>
<feature type="compositionally biased region" description="Basic and acidic residues" evidence="1">
    <location>
        <begin position="62"/>
        <end position="72"/>
    </location>
</feature>
<reference evidence="2 3" key="1">
    <citation type="submission" date="2020-05" db="EMBL/GenBank/DDBJ databases">
        <authorList>
            <person name="Kim M.K."/>
        </authorList>
    </citation>
    <scope>NUCLEOTIDE SEQUENCE [LARGE SCALE GENOMIC DNA]</scope>
    <source>
        <strain evidence="2 3">BT25</strain>
    </source>
</reference>
<feature type="region of interest" description="Disordered" evidence="1">
    <location>
        <begin position="1"/>
        <end position="111"/>
    </location>
</feature>
<accession>A0A849VL29</accession>